<gene>
    <name evidence="1" type="ORF">I6K02_28160</name>
</gene>
<dbReference type="AlphaFoldDB" id="A0A892IJI3"/>
<keyword evidence="2" id="KW-1185">Reference proteome</keyword>
<proteinExistence type="predicted"/>
<accession>A0A892IJI3</accession>
<evidence type="ECO:0000313" key="1">
    <source>
        <dbReference type="EMBL" id="QRO80990.1"/>
    </source>
</evidence>
<reference evidence="1 2" key="1">
    <citation type="submission" date="2021-02" db="EMBL/GenBank/DDBJ databases">
        <title>FDA dAtabase for Regulatory Grade micrObial Sequences (FDA-ARGOS): Supporting development and validation of Infectious Disease Dx tests.</title>
        <authorList>
            <person name="Minogue T."/>
            <person name="Wolcott M."/>
            <person name="Wasieloski L."/>
            <person name="Aguilar W."/>
            <person name="Moore D."/>
            <person name="Jaissle J."/>
            <person name="Tallon L."/>
            <person name="Sadzewicz L."/>
            <person name="Zhao X."/>
            <person name="Boylan J."/>
            <person name="Ott S."/>
            <person name="Bowen H."/>
            <person name="Vavikolanu K."/>
            <person name="Mehta A."/>
            <person name="Aluvathingal J."/>
            <person name="Nadendla S."/>
            <person name="Yan Y."/>
            <person name="Sichtig H."/>
        </authorList>
    </citation>
    <scope>NUCLEOTIDE SEQUENCE [LARGE SCALE GENOMIC DNA]</scope>
    <source>
        <strain evidence="1 2">FDAARGOS_1272</strain>
    </source>
</reference>
<sequence length="135" mass="14727">MSTQDYPLPRRRRQSTIFFVSRKKILCDASMRPRRRDQPGGRSGNASIAASNCTGRCNGATCPTPGRIVSVAAGIRHDEIRRMFGTDELMAIALHDRDRHGDRREIGGVKFGCVCIVSPTVAANTSRPGVADSRA</sequence>
<dbReference type="Proteomes" id="UP000625568">
    <property type="component" value="Chromosome 3"/>
</dbReference>
<evidence type="ECO:0000313" key="2">
    <source>
        <dbReference type="Proteomes" id="UP000625568"/>
    </source>
</evidence>
<protein>
    <submittedName>
        <fullName evidence="1">Uncharacterized protein</fullName>
    </submittedName>
</protein>
<name>A0A892IJI3_9BURK</name>
<dbReference type="EMBL" id="CP069484">
    <property type="protein sequence ID" value="QRO80990.1"/>
    <property type="molecule type" value="Genomic_DNA"/>
</dbReference>
<organism evidence="1 2">
    <name type="scientific">Burkholderia dolosa</name>
    <dbReference type="NCBI Taxonomy" id="152500"/>
    <lineage>
        <taxon>Bacteria</taxon>
        <taxon>Pseudomonadati</taxon>
        <taxon>Pseudomonadota</taxon>
        <taxon>Betaproteobacteria</taxon>
        <taxon>Burkholderiales</taxon>
        <taxon>Burkholderiaceae</taxon>
        <taxon>Burkholderia</taxon>
        <taxon>Burkholderia cepacia complex</taxon>
    </lineage>
</organism>